<evidence type="ECO:0000259" key="3">
    <source>
        <dbReference type="Pfam" id="PF08423"/>
    </source>
</evidence>
<keyword evidence="4" id="KW-1185">Reference proteome</keyword>
<reference evidence="5" key="1">
    <citation type="submission" date="2017-02" db="UniProtKB">
        <authorList>
            <consortium name="WormBaseParasite"/>
        </authorList>
    </citation>
    <scope>IDENTIFICATION</scope>
</reference>
<name>A0A0N5AGN3_9BILA</name>
<dbReference type="AlphaFoldDB" id="A0A0N5AGN3"/>
<dbReference type="GO" id="GO:0007131">
    <property type="term" value="P:reciprocal meiotic recombination"/>
    <property type="evidence" value="ECO:0007669"/>
    <property type="project" value="TreeGrafter"/>
</dbReference>
<dbReference type="GO" id="GO:0005815">
    <property type="term" value="C:microtubule organizing center"/>
    <property type="evidence" value="ECO:0007669"/>
    <property type="project" value="TreeGrafter"/>
</dbReference>
<dbReference type="GO" id="GO:0033063">
    <property type="term" value="C:Rad51B-Rad51C-Rad51D-XRCC2 complex"/>
    <property type="evidence" value="ECO:0007669"/>
    <property type="project" value="TreeGrafter"/>
</dbReference>
<dbReference type="InterPro" id="IPR013632">
    <property type="entry name" value="Rad51_C"/>
</dbReference>
<evidence type="ECO:0000256" key="2">
    <source>
        <dbReference type="ARBA" id="ARBA00023242"/>
    </source>
</evidence>
<dbReference type="GO" id="GO:0000723">
    <property type="term" value="P:telomere maintenance"/>
    <property type="evidence" value="ECO:0007669"/>
    <property type="project" value="TreeGrafter"/>
</dbReference>
<evidence type="ECO:0000313" key="5">
    <source>
        <dbReference type="WBParaSite" id="SMUV_0000349501-mRNA-1"/>
    </source>
</evidence>
<dbReference type="GO" id="GO:0008094">
    <property type="term" value="F:ATP-dependent activity, acting on DNA"/>
    <property type="evidence" value="ECO:0007669"/>
    <property type="project" value="TreeGrafter"/>
</dbReference>
<dbReference type="InterPro" id="IPR027417">
    <property type="entry name" value="P-loop_NTPase"/>
</dbReference>
<keyword evidence="2" id="KW-0539">Nucleus</keyword>
<dbReference type="GO" id="GO:0005657">
    <property type="term" value="C:replication fork"/>
    <property type="evidence" value="ECO:0007669"/>
    <property type="project" value="TreeGrafter"/>
</dbReference>
<accession>A0A0N5AGN3</accession>
<evidence type="ECO:0000313" key="4">
    <source>
        <dbReference type="Proteomes" id="UP000046393"/>
    </source>
</evidence>
<dbReference type="GO" id="GO:0003697">
    <property type="term" value="F:single-stranded DNA binding"/>
    <property type="evidence" value="ECO:0007669"/>
    <property type="project" value="TreeGrafter"/>
</dbReference>
<dbReference type="WBParaSite" id="SMUV_0000349501-mRNA-1">
    <property type="protein sequence ID" value="SMUV_0000349501-mRNA-1"/>
    <property type="gene ID" value="SMUV_0000349501"/>
</dbReference>
<dbReference type="GO" id="GO:0000400">
    <property type="term" value="F:four-way junction DNA binding"/>
    <property type="evidence" value="ECO:0007669"/>
    <property type="project" value="TreeGrafter"/>
</dbReference>
<dbReference type="PANTHER" id="PTHR46457">
    <property type="entry name" value="DNA REPAIR PROTEIN RAD51 HOMOLOG 4"/>
    <property type="match status" value="1"/>
</dbReference>
<protein>
    <submittedName>
        <fullName evidence="5">Rad51 domain-containing protein</fullName>
    </submittedName>
</protein>
<dbReference type="Gene3D" id="3.40.50.300">
    <property type="entry name" value="P-loop containing nucleotide triphosphate hydrolases"/>
    <property type="match status" value="1"/>
</dbReference>
<proteinExistence type="predicted"/>
<dbReference type="GO" id="GO:0000724">
    <property type="term" value="P:double-strand break repair via homologous recombination"/>
    <property type="evidence" value="ECO:0007669"/>
    <property type="project" value="TreeGrafter"/>
</dbReference>
<dbReference type="Proteomes" id="UP000046393">
    <property type="component" value="Unplaced"/>
</dbReference>
<organism evidence="4 5">
    <name type="scientific">Syphacia muris</name>
    <dbReference type="NCBI Taxonomy" id="451379"/>
    <lineage>
        <taxon>Eukaryota</taxon>
        <taxon>Metazoa</taxon>
        <taxon>Ecdysozoa</taxon>
        <taxon>Nematoda</taxon>
        <taxon>Chromadorea</taxon>
        <taxon>Rhabditida</taxon>
        <taxon>Spirurina</taxon>
        <taxon>Oxyuridomorpha</taxon>
        <taxon>Oxyuroidea</taxon>
        <taxon>Oxyuridae</taxon>
        <taxon>Syphacia</taxon>
    </lineage>
</organism>
<dbReference type="GO" id="GO:0042148">
    <property type="term" value="P:DNA strand invasion"/>
    <property type="evidence" value="ECO:0007669"/>
    <property type="project" value="TreeGrafter"/>
</dbReference>
<evidence type="ECO:0000256" key="1">
    <source>
        <dbReference type="ARBA" id="ARBA00004123"/>
    </source>
</evidence>
<dbReference type="InterPro" id="IPR051988">
    <property type="entry name" value="HRR_RAD51_Paralog"/>
</dbReference>
<sequence>MLNSTEVNEESGLDLFVRLRTPWLLLKLNFCDAVNEVLNGGVVRGEITELVGSLAVGKTQVLRTTRRVAFIEGIKCCLSIIASFLCNEKCSNTFVLYIDTNGSFRSSRLLKIITGNKILEEDAVKLLSRVLVCYVYSENELKQVLIDVQDRKEAISLIVIDSIGIALSQTTVNYLEGGREVQEEIIARLHCLIDKLNCAVLTTNHLVYWKEKPTPSLGKKWLNSVHTRYLLAKLSDCWYIQMIHSRRFELNDQRALYTITDHGIQDLNDSVYNAEQTQAMQEIISQNWDTVMQAYSQDLDNV</sequence>
<dbReference type="PANTHER" id="PTHR46457:SF1">
    <property type="entry name" value="DNA REPAIR PROTEIN RAD51 HOMOLOG 4"/>
    <property type="match status" value="1"/>
</dbReference>
<dbReference type="Pfam" id="PF08423">
    <property type="entry name" value="Rad51"/>
    <property type="match status" value="1"/>
</dbReference>
<dbReference type="STRING" id="451379.A0A0N5AGN3"/>
<comment type="subcellular location">
    <subcellularLocation>
        <location evidence="1">Nucleus</location>
    </subcellularLocation>
</comment>
<feature type="domain" description="Rad51-like C-terminal" evidence="3">
    <location>
        <begin position="32"/>
        <end position="266"/>
    </location>
</feature>
<dbReference type="SUPFAM" id="SSF52540">
    <property type="entry name" value="P-loop containing nucleoside triphosphate hydrolases"/>
    <property type="match status" value="1"/>
</dbReference>